<comment type="pathway">
    <text evidence="6">Amino-acid biosynthesis; L-methionine biosynthesis via salvage pathway; L-methionine from S-methyl-5-thio-alpha-D-ribose 1-phosphate: step 4/6.</text>
</comment>
<feature type="compositionally biased region" description="Polar residues" evidence="7">
    <location>
        <begin position="1"/>
        <end position="12"/>
    </location>
</feature>
<dbReference type="SFLD" id="SFLDF00044">
    <property type="entry name" value="enolase-phosphatase"/>
    <property type="match status" value="1"/>
</dbReference>
<evidence type="ECO:0000256" key="1">
    <source>
        <dbReference type="ARBA" id="ARBA00022605"/>
    </source>
</evidence>
<dbReference type="GO" id="GO:0005634">
    <property type="term" value="C:nucleus"/>
    <property type="evidence" value="ECO:0007669"/>
    <property type="project" value="UniProtKB-SubCell"/>
</dbReference>
<dbReference type="PANTHER" id="PTHR20371:SF1">
    <property type="entry name" value="ENOLASE-PHOSPHATASE E1"/>
    <property type="match status" value="1"/>
</dbReference>
<evidence type="ECO:0000256" key="3">
    <source>
        <dbReference type="ARBA" id="ARBA00022801"/>
    </source>
</evidence>
<feature type="binding site" evidence="6">
    <location>
        <begin position="276"/>
        <end position="277"/>
    </location>
    <ligand>
        <name>substrate</name>
    </ligand>
</feature>
<comment type="subcellular location">
    <subcellularLocation>
        <location evidence="6">Cytoplasm</location>
    </subcellularLocation>
    <subcellularLocation>
        <location evidence="6">Nucleus</location>
    </subcellularLocation>
</comment>
<dbReference type="SFLD" id="SFLDS00003">
    <property type="entry name" value="Haloacid_Dehalogenase"/>
    <property type="match status" value="1"/>
</dbReference>
<keyword evidence="5 6" id="KW-0486">Methionine biosynthesis</keyword>
<dbReference type="SUPFAM" id="SSF56784">
    <property type="entry name" value="HAD-like"/>
    <property type="match status" value="1"/>
</dbReference>
<dbReference type="GO" id="GO:0019509">
    <property type="term" value="P:L-methionine salvage from methylthioadenosine"/>
    <property type="evidence" value="ECO:0007669"/>
    <property type="project" value="UniProtKB-UniRule"/>
</dbReference>
<feature type="region of interest" description="Disordered" evidence="7">
    <location>
        <begin position="1"/>
        <end position="91"/>
    </location>
</feature>
<reference evidence="8" key="1">
    <citation type="journal article" date="2020" name="Fungal Divers.">
        <title>Resolving the Mortierellaceae phylogeny through synthesis of multi-gene phylogenetics and phylogenomics.</title>
        <authorList>
            <person name="Vandepol N."/>
            <person name="Liber J."/>
            <person name="Desiro A."/>
            <person name="Na H."/>
            <person name="Kennedy M."/>
            <person name="Barry K."/>
            <person name="Grigoriev I.V."/>
            <person name="Miller A.N."/>
            <person name="O'Donnell K."/>
            <person name="Stajich J.E."/>
            <person name="Bonito G."/>
        </authorList>
    </citation>
    <scope>NUCLEOTIDE SEQUENCE</scope>
    <source>
        <strain evidence="8">NVP1</strain>
    </source>
</reference>
<feature type="compositionally biased region" description="Low complexity" evidence="7">
    <location>
        <begin position="15"/>
        <end position="25"/>
    </location>
</feature>
<dbReference type="SFLD" id="SFLDG01133">
    <property type="entry name" value="C1.5.4:_Enolase-phosphatase_Li"/>
    <property type="match status" value="1"/>
</dbReference>
<evidence type="ECO:0000256" key="6">
    <source>
        <dbReference type="HAMAP-Rule" id="MF_03117"/>
    </source>
</evidence>
<evidence type="ECO:0000313" key="9">
    <source>
        <dbReference type="Proteomes" id="UP000696485"/>
    </source>
</evidence>
<comment type="cofactor">
    <cofactor evidence="6">
        <name>Mg(2+)</name>
        <dbReference type="ChEBI" id="CHEBI:18420"/>
    </cofactor>
    <text evidence="6">Binds 1 Mg(2+) ion per subunit.</text>
</comment>
<dbReference type="InterPro" id="IPR027511">
    <property type="entry name" value="ENOPH1_eukaryotes"/>
</dbReference>
<keyword evidence="1 6" id="KW-0028">Amino-acid biosynthesis</keyword>
<dbReference type="PANTHER" id="PTHR20371">
    <property type="entry name" value="ENOLASE-PHOSPHATASE E1"/>
    <property type="match status" value="1"/>
</dbReference>
<dbReference type="EC" id="3.1.3.77" evidence="6"/>
<dbReference type="AlphaFoldDB" id="A0A9P5SCB3"/>
<dbReference type="Pfam" id="PF00702">
    <property type="entry name" value="Hydrolase"/>
    <property type="match status" value="1"/>
</dbReference>
<proteinExistence type="inferred from homology"/>
<dbReference type="EMBL" id="JAAAUY010001477">
    <property type="protein sequence ID" value="KAF9322690.1"/>
    <property type="molecule type" value="Genomic_DNA"/>
</dbReference>
<name>A0A9P5SCB3_9FUNG</name>
<dbReference type="GO" id="GO:0005737">
    <property type="term" value="C:cytoplasm"/>
    <property type="evidence" value="ECO:0007669"/>
    <property type="project" value="UniProtKB-SubCell"/>
</dbReference>
<dbReference type="HAMAP" id="MF_03117">
    <property type="entry name" value="Salvage_MtnC_euk"/>
    <property type="match status" value="1"/>
</dbReference>
<comment type="function">
    <text evidence="6">Bifunctional enzyme that catalyzes the enolization of 2,3-diketo-5-methylthiopentyl-1-phosphate (DK-MTP-1-P) into the intermediate 2-hydroxy-3-keto-5-methylthiopentenyl-1-phosphate (HK-MTPenyl-1-P), which is then dephosphorylated to form the acireductone 1,2-dihydroxy-3-keto-5-methylthiopentene (DHK-MTPene).</text>
</comment>
<accession>A0A9P5SCB3</accession>
<dbReference type="InterPro" id="IPR036412">
    <property type="entry name" value="HAD-like_sf"/>
</dbReference>
<dbReference type="FunFam" id="3.40.50.1000:FF:000079">
    <property type="entry name" value="Enolase-phosphatase E1"/>
    <property type="match status" value="1"/>
</dbReference>
<dbReference type="Gene3D" id="1.10.720.60">
    <property type="match status" value="1"/>
</dbReference>
<comment type="pathway">
    <text evidence="6">Amino-acid biosynthesis; L-methionine biosynthesis via salvage pathway; L-methionine from S-methyl-5-thio-alpha-D-ribose 1-phosphate: step 3/6.</text>
</comment>
<dbReference type="NCBIfam" id="TIGR01691">
    <property type="entry name" value="enolase-ppase"/>
    <property type="match status" value="1"/>
</dbReference>
<keyword evidence="6" id="KW-0963">Cytoplasm</keyword>
<dbReference type="CDD" id="cd01629">
    <property type="entry name" value="HAD_EP"/>
    <property type="match status" value="1"/>
</dbReference>
<evidence type="ECO:0000256" key="2">
    <source>
        <dbReference type="ARBA" id="ARBA00022723"/>
    </source>
</evidence>
<dbReference type="Proteomes" id="UP000696485">
    <property type="component" value="Unassembled WGS sequence"/>
</dbReference>
<feature type="binding site" evidence="6">
    <location>
        <position position="335"/>
    </location>
    <ligand>
        <name>Mg(2+)</name>
        <dbReference type="ChEBI" id="CHEBI:18420"/>
    </ligand>
</feature>
<evidence type="ECO:0000256" key="5">
    <source>
        <dbReference type="ARBA" id="ARBA00023167"/>
    </source>
</evidence>
<protein>
    <recommendedName>
        <fullName evidence="6">Enolase-phosphatase E1</fullName>
        <ecNumber evidence="6">3.1.3.77</ecNumber>
    </recommendedName>
    <alternativeName>
        <fullName evidence="6">2,3-diketo-5-methylthio-1-phosphopentane phosphatase</fullName>
    </alternativeName>
</protein>
<dbReference type="InterPro" id="IPR023214">
    <property type="entry name" value="HAD_sf"/>
</dbReference>
<gene>
    <name evidence="8" type="primary">ENOPH1</name>
    <name evidence="6" type="synonym">UTR4</name>
    <name evidence="8" type="ORF">BG006_002136</name>
</gene>
<keyword evidence="3 6" id="KW-0378">Hydrolase</keyword>
<dbReference type="InterPro" id="IPR006439">
    <property type="entry name" value="HAD-SF_hydro_IA"/>
</dbReference>
<keyword evidence="9" id="KW-1185">Reference proteome</keyword>
<dbReference type="NCBIfam" id="TIGR01549">
    <property type="entry name" value="HAD-SF-IA-v1"/>
    <property type="match status" value="1"/>
</dbReference>
<keyword evidence="6" id="KW-0539">Nucleus</keyword>
<comment type="similarity">
    <text evidence="6">Belongs to the HAD-like hydrolase superfamily. MasA/MtnC family.</text>
</comment>
<keyword evidence="2 6" id="KW-0479">Metal-binding</keyword>
<dbReference type="GO" id="GO:0043874">
    <property type="term" value="F:acireductone synthase activity"/>
    <property type="evidence" value="ECO:0007669"/>
    <property type="project" value="UniProtKB-EC"/>
</dbReference>
<feature type="binding site" evidence="6">
    <location>
        <position position="310"/>
    </location>
    <ligand>
        <name>substrate</name>
    </ligand>
</feature>
<comment type="catalytic activity">
    <reaction evidence="6">
        <text>5-methylsulfanyl-2,3-dioxopentyl phosphate + H2O = 1,2-dihydroxy-5-(methylsulfanyl)pent-1-en-3-one + phosphate</text>
        <dbReference type="Rhea" id="RHEA:21700"/>
        <dbReference type="ChEBI" id="CHEBI:15377"/>
        <dbReference type="ChEBI" id="CHEBI:43474"/>
        <dbReference type="ChEBI" id="CHEBI:49252"/>
        <dbReference type="ChEBI" id="CHEBI:58828"/>
        <dbReference type="EC" id="3.1.3.77"/>
    </reaction>
</comment>
<sequence length="384" mass="40815">MVLTRSRSNANAQGAPAPTTSAPKAAPKRKNSNKAASEPVAKVAKTGSATDLAEAKETSSAVAPTKEDETSSSIVTKSEDKVATPPALAAPATSTIPAPVEVASIPAAAPTVAASEEPSVHNSNSEHATLHPYEAVVSDIEGTTTPIVFVKENLFPYVTSKLTEFLKRNWAAEEMKTAIEDLRIQAAKDIADGLAEATPIAVESAEISADKVQQDVIACIGWQMKADRKIGALKAFQGYMWKEGYTNGDLKGEIYPDVIPSFDQWKSEGKKLYIYSSGSISAQKLLFGFSQSGDVLHYFAGHYDTTIGQKVEAESYTKIAKDIGLQPSKILFLSDNIHEIVAAKKAGLQAVVTDRPGNEPLTADERAANIVVKSFSDIPKPASP</sequence>
<dbReference type="Gene3D" id="3.40.50.1000">
    <property type="entry name" value="HAD superfamily/HAD-like"/>
    <property type="match status" value="1"/>
</dbReference>
<comment type="caution">
    <text evidence="8">The sequence shown here is derived from an EMBL/GenBank/DDBJ whole genome shotgun (WGS) entry which is preliminary data.</text>
</comment>
<comment type="subunit">
    <text evidence="6">Monomer.</text>
</comment>
<evidence type="ECO:0000256" key="4">
    <source>
        <dbReference type="ARBA" id="ARBA00022842"/>
    </source>
</evidence>
<organism evidence="8 9">
    <name type="scientific">Podila minutissima</name>
    <dbReference type="NCBI Taxonomy" id="64525"/>
    <lineage>
        <taxon>Eukaryota</taxon>
        <taxon>Fungi</taxon>
        <taxon>Fungi incertae sedis</taxon>
        <taxon>Mucoromycota</taxon>
        <taxon>Mortierellomycotina</taxon>
        <taxon>Mortierellomycetes</taxon>
        <taxon>Mortierellales</taxon>
        <taxon>Mortierellaceae</taxon>
        <taxon>Podila</taxon>
    </lineage>
</organism>
<dbReference type="HAMAP" id="MF_01681">
    <property type="entry name" value="Salvage_MtnC"/>
    <property type="match status" value="1"/>
</dbReference>
<dbReference type="SFLD" id="SFLDG01129">
    <property type="entry name" value="C1.5:_HAD__Beta-PGM__Phosphata"/>
    <property type="match status" value="1"/>
</dbReference>
<feature type="binding site" evidence="6">
    <location>
        <position position="141"/>
    </location>
    <ligand>
        <name>Mg(2+)</name>
        <dbReference type="ChEBI" id="CHEBI:18420"/>
    </ligand>
</feature>
<feature type="binding site" evidence="6">
    <location>
        <position position="139"/>
    </location>
    <ligand>
        <name>Mg(2+)</name>
        <dbReference type="ChEBI" id="CHEBI:18420"/>
    </ligand>
</feature>
<dbReference type="GO" id="GO:0000287">
    <property type="term" value="F:magnesium ion binding"/>
    <property type="evidence" value="ECO:0007669"/>
    <property type="project" value="UniProtKB-UniRule"/>
</dbReference>
<evidence type="ECO:0000256" key="7">
    <source>
        <dbReference type="SAM" id="MobiDB-lite"/>
    </source>
</evidence>
<evidence type="ECO:0000313" key="8">
    <source>
        <dbReference type="EMBL" id="KAF9322690.1"/>
    </source>
</evidence>
<dbReference type="InterPro" id="IPR023943">
    <property type="entry name" value="Enolase-ppase_E1"/>
</dbReference>
<keyword evidence="4 6" id="KW-0460">Magnesium</keyword>